<dbReference type="EMBL" id="CM023472">
    <property type="protein sequence ID" value="KAH7960495.1"/>
    <property type="molecule type" value="Genomic_DNA"/>
</dbReference>
<keyword evidence="2" id="KW-1185">Reference proteome</keyword>
<organism evidence="1 2">
    <name type="scientific">Dermacentor silvarum</name>
    <name type="common">Tick</name>
    <dbReference type="NCBI Taxonomy" id="543639"/>
    <lineage>
        <taxon>Eukaryota</taxon>
        <taxon>Metazoa</taxon>
        <taxon>Ecdysozoa</taxon>
        <taxon>Arthropoda</taxon>
        <taxon>Chelicerata</taxon>
        <taxon>Arachnida</taxon>
        <taxon>Acari</taxon>
        <taxon>Parasitiformes</taxon>
        <taxon>Ixodida</taxon>
        <taxon>Ixodoidea</taxon>
        <taxon>Ixodidae</taxon>
        <taxon>Rhipicephalinae</taxon>
        <taxon>Dermacentor</taxon>
    </lineage>
</organism>
<evidence type="ECO:0000313" key="2">
    <source>
        <dbReference type="Proteomes" id="UP000821865"/>
    </source>
</evidence>
<reference evidence="1" key="1">
    <citation type="submission" date="2020-05" db="EMBL/GenBank/DDBJ databases">
        <title>Large-scale comparative analyses of tick genomes elucidate their genetic diversity and vector capacities.</title>
        <authorList>
            <person name="Jia N."/>
            <person name="Wang J."/>
            <person name="Shi W."/>
            <person name="Du L."/>
            <person name="Sun Y."/>
            <person name="Zhan W."/>
            <person name="Jiang J."/>
            <person name="Wang Q."/>
            <person name="Zhang B."/>
            <person name="Ji P."/>
            <person name="Sakyi L.B."/>
            <person name="Cui X."/>
            <person name="Yuan T."/>
            <person name="Jiang B."/>
            <person name="Yang W."/>
            <person name="Lam T.T.-Y."/>
            <person name="Chang Q."/>
            <person name="Ding S."/>
            <person name="Wang X."/>
            <person name="Zhu J."/>
            <person name="Ruan X."/>
            <person name="Zhao L."/>
            <person name="Wei J."/>
            <person name="Que T."/>
            <person name="Du C."/>
            <person name="Cheng J."/>
            <person name="Dai P."/>
            <person name="Han X."/>
            <person name="Huang E."/>
            <person name="Gao Y."/>
            <person name="Liu J."/>
            <person name="Shao H."/>
            <person name="Ye R."/>
            <person name="Li L."/>
            <person name="Wei W."/>
            <person name="Wang X."/>
            <person name="Wang C."/>
            <person name="Yang T."/>
            <person name="Huo Q."/>
            <person name="Li W."/>
            <person name="Guo W."/>
            <person name="Chen H."/>
            <person name="Zhou L."/>
            <person name="Ni X."/>
            <person name="Tian J."/>
            <person name="Zhou Y."/>
            <person name="Sheng Y."/>
            <person name="Liu T."/>
            <person name="Pan Y."/>
            <person name="Xia L."/>
            <person name="Li J."/>
            <person name="Zhao F."/>
            <person name="Cao W."/>
        </authorList>
    </citation>
    <scope>NUCLEOTIDE SEQUENCE</scope>
    <source>
        <strain evidence="1">Dsil-2018</strain>
    </source>
</reference>
<protein>
    <submittedName>
        <fullName evidence="1">Uncharacterized protein</fullName>
    </submittedName>
</protein>
<proteinExistence type="predicted"/>
<dbReference type="Proteomes" id="UP000821865">
    <property type="component" value="Chromosome 3"/>
</dbReference>
<accession>A0ACB8D7K2</accession>
<comment type="caution">
    <text evidence="1">The sequence shown here is derived from an EMBL/GenBank/DDBJ whole genome shotgun (WGS) entry which is preliminary data.</text>
</comment>
<name>A0ACB8D7K2_DERSI</name>
<evidence type="ECO:0000313" key="1">
    <source>
        <dbReference type="EMBL" id="KAH7960495.1"/>
    </source>
</evidence>
<sequence length="230" mass="26380">MLTMGLKPYVLKIAELCRPDHQTIMWVRFWQNELRPFVEDLLNDYIEIEFGKTQLPAQNSVEMTVDVCQEEEKETKLAELFDDVLKEKSNKAVAFTDTRIKADEIAWKLRLRGWSAIGLHDKKTKELQDWIVSTFRTGTYSVLVTTDNCAQDLVLENVSLVVNYDCPDCSEVYVRRSSHVARSGEPGVVHTFIIPTQKPHATNLIAILEDAKQPVQPDLYHMAKTARSKQ</sequence>
<gene>
    <name evidence="1" type="ORF">HPB49_020373</name>
</gene>